<dbReference type="InterPro" id="IPR004202">
    <property type="entry name" value="COX7C/Cox8"/>
</dbReference>
<keyword evidence="5 12" id="KW-0812">Transmembrane</keyword>
<accession>A0A6P3X9H1</accession>
<comment type="subcellular location">
    <subcellularLocation>
        <location evidence="1">Mitochondrion inner membrane</location>
        <topology evidence="1">Single-pass membrane protein</topology>
    </subcellularLocation>
</comment>
<evidence type="ECO:0000256" key="8">
    <source>
        <dbReference type="ARBA" id="ARBA00022989"/>
    </source>
</evidence>
<organism evidence="13 14">
    <name type="scientific">Dinoponera quadriceps</name>
    <name type="common">South American ant</name>
    <dbReference type="NCBI Taxonomy" id="609295"/>
    <lineage>
        <taxon>Eukaryota</taxon>
        <taxon>Metazoa</taxon>
        <taxon>Ecdysozoa</taxon>
        <taxon>Arthropoda</taxon>
        <taxon>Hexapoda</taxon>
        <taxon>Insecta</taxon>
        <taxon>Pterygota</taxon>
        <taxon>Neoptera</taxon>
        <taxon>Endopterygota</taxon>
        <taxon>Hymenoptera</taxon>
        <taxon>Apocrita</taxon>
        <taxon>Aculeata</taxon>
        <taxon>Formicoidea</taxon>
        <taxon>Formicidae</taxon>
        <taxon>Ponerinae</taxon>
        <taxon>Ponerini</taxon>
        <taxon>Dinoponera</taxon>
    </lineage>
</organism>
<dbReference type="FunFam" id="4.10.49.10:FF:000001">
    <property type="entry name" value="Cytochrome c oxidase subunit 7C"/>
    <property type="match status" value="1"/>
</dbReference>
<keyword evidence="13" id="KW-1185">Reference proteome</keyword>
<comment type="similarity">
    <text evidence="3">Belongs to the cytochrome c oxidase VIIc family.</text>
</comment>
<name>A0A6P3X9H1_DINQU</name>
<gene>
    <name evidence="14" type="primary">LOC106744572</name>
</gene>
<evidence type="ECO:0000256" key="7">
    <source>
        <dbReference type="ARBA" id="ARBA00022946"/>
    </source>
</evidence>
<dbReference type="GeneID" id="106744572"/>
<evidence type="ECO:0000313" key="14">
    <source>
        <dbReference type="RefSeq" id="XP_014474953.1"/>
    </source>
</evidence>
<keyword evidence="8 12" id="KW-1133">Transmembrane helix</keyword>
<dbReference type="Pfam" id="PF02935">
    <property type="entry name" value="COX7C"/>
    <property type="match status" value="1"/>
</dbReference>
<protein>
    <recommendedName>
        <fullName evidence="4">Cytochrome c oxidase subunit 7C, mitochondrial</fullName>
    </recommendedName>
    <alternativeName>
        <fullName evidence="11">Cytochrome c oxidase polypeptide VIIc</fullName>
    </alternativeName>
</protein>
<reference evidence="14" key="1">
    <citation type="submission" date="2025-08" db="UniProtKB">
        <authorList>
            <consortium name="RefSeq"/>
        </authorList>
    </citation>
    <scope>IDENTIFICATION</scope>
</reference>
<keyword evidence="10 12" id="KW-0472">Membrane</keyword>
<keyword evidence="9" id="KW-0496">Mitochondrion</keyword>
<keyword evidence="7" id="KW-0809">Transit peptide</keyword>
<dbReference type="OrthoDB" id="9974841at2759"/>
<dbReference type="UniPathway" id="UPA00705"/>
<comment type="pathway">
    <text evidence="2">Energy metabolism; oxidative phosphorylation.</text>
</comment>
<sequence length="75" mass="8820">MINLANVFGRQALRRFTTSAIRRSEHHDPYDGVPGYNLPFSVQNRHKLLLLFMVYISSGFSIPFFIARHQLKKHY</sequence>
<evidence type="ECO:0000256" key="9">
    <source>
        <dbReference type="ARBA" id="ARBA00023128"/>
    </source>
</evidence>
<dbReference type="RefSeq" id="XP_014474953.1">
    <property type="nucleotide sequence ID" value="XM_014619467.1"/>
</dbReference>
<dbReference type="SUPFAM" id="SSF81427">
    <property type="entry name" value="Mitochondrial cytochrome c oxidase subunit VIIc (aka VIIIa)"/>
    <property type="match status" value="1"/>
</dbReference>
<evidence type="ECO:0000256" key="11">
    <source>
        <dbReference type="ARBA" id="ARBA00031140"/>
    </source>
</evidence>
<dbReference type="Proteomes" id="UP000515204">
    <property type="component" value="Unplaced"/>
</dbReference>
<dbReference type="GO" id="GO:0045277">
    <property type="term" value="C:respiratory chain complex IV"/>
    <property type="evidence" value="ECO:0007669"/>
    <property type="project" value="InterPro"/>
</dbReference>
<dbReference type="AlphaFoldDB" id="A0A6P3X9H1"/>
<evidence type="ECO:0000256" key="12">
    <source>
        <dbReference type="SAM" id="Phobius"/>
    </source>
</evidence>
<feature type="transmembrane region" description="Helical" evidence="12">
    <location>
        <begin position="48"/>
        <end position="67"/>
    </location>
</feature>
<evidence type="ECO:0000256" key="4">
    <source>
        <dbReference type="ARBA" id="ARBA00017004"/>
    </source>
</evidence>
<proteinExistence type="inferred from homology"/>
<dbReference type="CTD" id="1350"/>
<dbReference type="GO" id="GO:0006123">
    <property type="term" value="P:mitochondrial electron transport, cytochrome c to oxygen"/>
    <property type="evidence" value="ECO:0007669"/>
    <property type="project" value="InterPro"/>
</dbReference>
<dbReference type="Gene3D" id="4.10.49.10">
    <property type="entry name" value="Cytochrome c oxidase subunit VIIc"/>
    <property type="match status" value="1"/>
</dbReference>
<dbReference type="KEGG" id="dqu:106744572"/>
<dbReference type="PANTHER" id="PTHR13313">
    <property type="entry name" value="CYTOCHROME C OXIDASE SUBUNIT VIIC"/>
    <property type="match status" value="1"/>
</dbReference>
<evidence type="ECO:0000256" key="6">
    <source>
        <dbReference type="ARBA" id="ARBA00022792"/>
    </source>
</evidence>
<evidence type="ECO:0000256" key="10">
    <source>
        <dbReference type="ARBA" id="ARBA00023136"/>
    </source>
</evidence>
<dbReference type="PANTHER" id="PTHR13313:SF0">
    <property type="entry name" value="CYTOCHROME C OXIDASE SUBUNIT 7C, MITOCHONDRIAL"/>
    <property type="match status" value="1"/>
</dbReference>
<evidence type="ECO:0000256" key="2">
    <source>
        <dbReference type="ARBA" id="ARBA00004673"/>
    </source>
</evidence>
<dbReference type="GO" id="GO:0005743">
    <property type="term" value="C:mitochondrial inner membrane"/>
    <property type="evidence" value="ECO:0007669"/>
    <property type="project" value="UniProtKB-SubCell"/>
</dbReference>
<evidence type="ECO:0000256" key="3">
    <source>
        <dbReference type="ARBA" id="ARBA00010514"/>
    </source>
</evidence>
<evidence type="ECO:0000256" key="1">
    <source>
        <dbReference type="ARBA" id="ARBA00004434"/>
    </source>
</evidence>
<dbReference type="InterPro" id="IPR036636">
    <property type="entry name" value="COX7C/Cox8_sf"/>
</dbReference>
<keyword evidence="6" id="KW-0999">Mitochondrion inner membrane</keyword>
<evidence type="ECO:0000313" key="13">
    <source>
        <dbReference type="Proteomes" id="UP000515204"/>
    </source>
</evidence>
<evidence type="ECO:0000256" key="5">
    <source>
        <dbReference type="ARBA" id="ARBA00022692"/>
    </source>
</evidence>